<evidence type="ECO:0000256" key="2">
    <source>
        <dbReference type="ARBA" id="ARBA00023125"/>
    </source>
</evidence>
<dbReference type="SUPFAM" id="SSF51182">
    <property type="entry name" value="RmlC-like cupins"/>
    <property type="match status" value="1"/>
</dbReference>
<comment type="caution">
    <text evidence="5">The sequence shown here is derived from an EMBL/GenBank/DDBJ whole genome shotgun (WGS) entry which is preliminary data.</text>
</comment>
<keyword evidence="1" id="KW-0805">Transcription regulation</keyword>
<dbReference type="InterPro" id="IPR011051">
    <property type="entry name" value="RmlC_Cupin_sf"/>
</dbReference>
<dbReference type="PANTHER" id="PTHR46797">
    <property type="entry name" value="HTH-TYPE TRANSCRIPTIONAL REGULATOR"/>
    <property type="match status" value="1"/>
</dbReference>
<dbReference type="Proteomes" id="UP000657421">
    <property type="component" value="Unassembled WGS sequence"/>
</dbReference>
<evidence type="ECO:0000259" key="4">
    <source>
        <dbReference type="PROSITE" id="PS50943"/>
    </source>
</evidence>
<organism evidence="5 6">
    <name type="scientific">Jingyaoa shaoxingensis</name>
    <dbReference type="NCBI Taxonomy" id="2763671"/>
    <lineage>
        <taxon>Bacteria</taxon>
        <taxon>Bacillati</taxon>
        <taxon>Bacillota</taxon>
        <taxon>Clostridia</taxon>
        <taxon>Lachnospirales</taxon>
        <taxon>Lachnospiraceae</taxon>
        <taxon>Jingyaoa</taxon>
    </lineage>
</organism>
<protein>
    <submittedName>
        <fullName evidence="5">Helix-turn-helix transcriptional regulator</fullName>
    </submittedName>
</protein>
<dbReference type="InterPro" id="IPR050807">
    <property type="entry name" value="TransReg_Diox_bact_type"/>
</dbReference>
<dbReference type="Pfam" id="PF07883">
    <property type="entry name" value="Cupin_2"/>
    <property type="match status" value="1"/>
</dbReference>
<keyword evidence="3" id="KW-0804">Transcription</keyword>
<keyword evidence="2" id="KW-0238">DNA-binding</keyword>
<dbReference type="Pfam" id="PF01381">
    <property type="entry name" value="HTH_3"/>
    <property type="match status" value="1"/>
</dbReference>
<dbReference type="InterPro" id="IPR014710">
    <property type="entry name" value="RmlC-like_jellyroll"/>
</dbReference>
<dbReference type="RefSeq" id="WP_249307085.1">
    <property type="nucleotide sequence ID" value="NZ_JACRSZ010000001.1"/>
</dbReference>
<name>A0ABR7N6W1_9FIRM</name>
<sequence>MEIGEIIAYNLKKLREEQNLSQGQLAERAGVSKVIISQIEKGDSNPTINTIWKLTSALSLPYTSLLEMEEPRAVYVKKKERSEISEGKYHIYNYYPKNAERNFEVYQIEMDAGCDHTSVGHCANSFEYLVLTDGKITISLNEKDYILEKDDALYFDASQPHRYKNEEASSAKMTMVIQYL</sequence>
<keyword evidence="6" id="KW-1185">Reference proteome</keyword>
<gene>
    <name evidence="5" type="ORF">H8716_03325</name>
</gene>
<evidence type="ECO:0000256" key="1">
    <source>
        <dbReference type="ARBA" id="ARBA00023015"/>
    </source>
</evidence>
<proteinExistence type="predicted"/>
<dbReference type="CDD" id="cd00093">
    <property type="entry name" value="HTH_XRE"/>
    <property type="match status" value="1"/>
</dbReference>
<evidence type="ECO:0000313" key="5">
    <source>
        <dbReference type="EMBL" id="MBC8572124.1"/>
    </source>
</evidence>
<reference evidence="5 6" key="1">
    <citation type="submission" date="2020-08" db="EMBL/GenBank/DDBJ databases">
        <title>Genome public.</title>
        <authorList>
            <person name="Liu C."/>
            <person name="Sun Q."/>
        </authorList>
    </citation>
    <scope>NUCLEOTIDE SEQUENCE [LARGE SCALE GENOMIC DNA]</scope>
    <source>
        <strain evidence="5 6">NSJ-46</strain>
    </source>
</reference>
<dbReference type="SUPFAM" id="SSF47413">
    <property type="entry name" value="lambda repressor-like DNA-binding domains"/>
    <property type="match status" value="1"/>
</dbReference>
<accession>A0ABR7N6W1</accession>
<dbReference type="InterPro" id="IPR001387">
    <property type="entry name" value="Cro/C1-type_HTH"/>
</dbReference>
<dbReference type="SMART" id="SM00530">
    <property type="entry name" value="HTH_XRE"/>
    <property type="match status" value="1"/>
</dbReference>
<feature type="domain" description="HTH cro/C1-type" evidence="4">
    <location>
        <begin position="11"/>
        <end position="65"/>
    </location>
</feature>
<dbReference type="InterPro" id="IPR010982">
    <property type="entry name" value="Lambda_DNA-bd_dom_sf"/>
</dbReference>
<dbReference type="Gene3D" id="2.60.120.10">
    <property type="entry name" value="Jelly Rolls"/>
    <property type="match status" value="1"/>
</dbReference>
<dbReference type="Gene3D" id="1.10.260.40">
    <property type="entry name" value="lambda repressor-like DNA-binding domains"/>
    <property type="match status" value="1"/>
</dbReference>
<evidence type="ECO:0000313" key="6">
    <source>
        <dbReference type="Proteomes" id="UP000657421"/>
    </source>
</evidence>
<dbReference type="InterPro" id="IPR013096">
    <property type="entry name" value="Cupin_2"/>
</dbReference>
<dbReference type="PANTHER" id="PTHR46797:SF23">
    <property type="entry name" value="HTH-TYPE TRANSCRIPTIONAL REGULATOR SUTR"/>
    <property type="match status" value="1"/>
</dbReference>
<dbReference type="PROSITE" id="PS50943">
    <property type="entry name" value="HTH_CROC1"/>
    <property type="match status" value="1"/>
</dbReference>
<evidence type="ECO:0000256" key="3">
    <source>
        <dbReference type="ARBA" id="ARBA00023163"/>
    </source>
</evidence>
<dbReference type="CDD" id="cd02209">
    <property type="entry name" value="cupin_XRE_C"/>
    <property type="match status" value="1"/>
</dbReference>
<dbReference type="EMBL" id="JACRSZ010000001">
    <property type="protein sequence ID" value="MBC8572124.1"/>
    <property type="molecule type" value="Genomic_DNA"/>
</dbReference>